<name>A0AC34QX69_9BILA</name>
<accession>A0AC34QX69</accession>
<proteinExistence type="predicted"/>
<reference evidence="2" key="1">
    <citation type="submission" date="2022-11" db="UniProtKB">
        <authorList>
            <consortium name="WormBaseParasite"/>
        </authorList>
    </citation>
    <scope>IDENTIFICATION</scope>
</reference>
<dbReference type="WBParaSite" id="JU765_v2.g2010.t1">
    <property type="protein sequence ID" value="JU765_v2.g2010.t1"/>
    <property type="gene ID" value="JU765_v2.g2010"/>
</dbReference>
<dbReference type="Proteomes" id="UP000887576">
    <property type="component" value="Unplaced"/>
</dbReference>
<sequence>MYPLCEKDCLFEVVRVTGLVDGMDAFAEIRSRKVVEHDCSYSNPVERSNVIQKNLPKVNFLNSDSVLKRRFYVICFPVIRRKLWLSSKKTGNLGKKPTTYLAKGIGLNRGSGDYEMNISTGDNIVFETKGCAGFADATSDDIIHLNRYVEFNNICFCARDCVLKMEDLAFTFNEKVQKVYFQNANICFSTILKLLPNLRDITYYDKLDDGWENELWSRRDQLEFVSVNPAKITNFEILADLCRNGMEIEIVYDYNLNNN</sequence>
<protein>
    <submittedName>
        <fullName evidence="2">Uncharacterized protein</fullName>
    </submittedName>
</protein>
<evidence type="ECO:0000313" key="1">
    <source>
        <dbReference type="Proteomes" id="UP000887576"/>
    </source>
</evidence>
<evidence type="ECO:0000313" key="2">
    <source>
        <dbReference type="WBParaSite" id="JU765_v2.g2010.t1"/>
    </source>
</evidence>
<organism evidence="1 2">
    <name type="scientific">Panagrolaimus sp. JU765</name>
    <dbReference type="NCBI Taxonomy" id="591449"/>
    <lineage>
        <taxon>Eukaryota</taxon>
        <taxon>Metazoa</taxon>
        <taxon>Ecdysozoa</taxon>
        <taxon>Nematoda</taxon>
        <taxon>Chromadorea</taxon>
        <taxon>Rhabditida</taxon>
        <taxon>Tylenchina</taxon>
        <taxon>Panagrolaimomorpha</taxon>
        <taxon>Panagrolaimoidea</taxon>
        <taxon>Panagrolaimidae</taxon>
        <taxon>Panagrolaimus</taxon>
    </lineage>
</organism>